<keyword evidence="3" id="KW-1185">Reference proteome</keyword>
<dbReference type="Proteomes" id="UP001377830">
    <property type="component" value="Chromosome"/>
</dbReference>
<gene>
    <name evidence="2" type="ORF">PEC302110_13560</name>
</gene>
<dbReference type="KEGG" id="parl:PEC302110_13560"/>
<evidence type="ECO:0000256" key="1">
    <source>
        <dbReference type="SAM" id="Phobius"/>
    </source>
</evidence>
<protein>
    <submittedName>
        <fullName evidence="2">Uncharacterized protein</fullName>
    </submittedName>
</protein>
<evidence type="ECO:0000313" key="2">
    <source>
        <dbReference type="EMBL" id="BES84259.1"/>
    </source>
</evidence>
<proteinExistence type="predicted"/>
<evidence type="ECO:0000313" key="3">
    <source>
        <dbReference type="Proteomes" id="UP001377830"/>
    </source>
</evidence>
<keyword evidence="1" id="KW-1133">Transmembrane helix</keyword>
<dbReference type="AlphaFoldDB" id="A0AAN0KLL3"/>
<feature type="transmembrane region" description="Helical" evidence="1">
    <location>
        <begin position="32"/>
        <end position="52"/>
    </location>
</feature>
<name>A0AAN0KLL3_9GAMM</name>
<organism evidence="2 3">
    <name type="scientific">Pectobacterium araliae</name>
    <dbReference type="NCBI Taxonomy" id="3073862"/>
    <lineage>
        <taxon>Bacteria</taxon>
        <taxon>Pseudomonadati</taxon>
        <taxon>Pseudomonadota</taxon>
        <taxon>Gammaproteobacteria</taxon>
        <taxon>Enterobacterales</taxon>
        <taxon>Pectobacteriaceae</taxon>
        <taxon>Pectobacterium</taxon>
    </lineage>
</organism>
<reference evidence="3" key="1">
    <citation type="journal article" date="2024" name="Int. J. Syst. Evol. Microbiol.">
        <title>Pectobacterium araliae sp. nov., a pathogen causing bacterial soft rot of Japanese angelica tree in Japan.</title>
        <authorList>
            <person name="Sawada H."/>
            <person name="Someya N."/>
            <person name="Morohoshi T."/>
            <person name="Ono M."/>
            <person name="Satou M."/>
        </authorList>
    </citation>
    <scope>NUCLEOTIDE SEQUENCE [LARGE SCALE GENOMIC DNA]</scope>
    <source>
        <strain evidence="3">MAFF 302110</strain>
    </source>
</reference>
<dbReference type="EMBL" id="AP028908">
    <property type="protein sequence ID" value="BES84259.1"/>
    <property type="molecule type" value="Genomic_DNA"/>
</dbReference>
<keyword evidence="1" id="KW-0472">Membrane</keyword>
<sequence length="63" mass="7394">MEFFCKSDRGNVKKYHINTAVSRFLVNGKNKWHGFCFIFVVDLSINFAVFAIKKLYLPYGLEK</sequence>
<keyword evidence="1" id="KW-0812">Transmembrane</keyword>
<accession>A0AAN0KLL3</accession>